<accession>A0A0K2T081</accession>
<reference evidence="1" key="1">
    <citation type="submission" date="2014-05" db="EMBL/GenBank/DDBJ databases">
        <authorList>
            <person name="Chronopoulou M."/>
        </authorList>
    </citation>
    <scope>NUCLEOTIDE SEQUENCE</scope>
    <source>
        <tissue evidence="1">Whole organism</tissue>
    </source>
</reference>
<evidence type="ECO:0000313" key="1">
    <source>
        <dbReference type="EMBL" id="CDW19017.1"/>
    </source>
</evidence>
<dbReference type="EMBL" id="HACA01001656">
    <property type="protein sequence ID" value="CDW19017.1"/>
    <property type="molecule type" value="Transcribed_RNA"/>
</dbReference>
<dbReference type="AlphaFoldDB" id="A0A0K2T081"/>
<organism evidence="1">
    <name type="scientific">Lepeophtheirus salmonis</name>
    <name type="common">Salmon louse</name>
    <name type="synonym">Caligus salmonis</name>
    <dbReference type="NCBI Taxonomy" id="72036"/>
    <lineage>
        <taxon>Eukaryota</taxon>
        <taxon>Metazoa</taxon>
        <taxon>Ecdysozoa</taxon>
        <taxon>Arthropoda</taxon>
        <taxon>Crustacea</taxon>
        <taxon>Multicrustacea</taxon>
        <taxon>Hexanauplia</taxon>
        <taxon>Copepoda</taxon>
        <taxon>Siphonostomatoida</taxon>
        <taxon>Caligidae</taxon>
        <taxon>Lepeophtheirus</taxon>
    </lineage>
</organism>
<name>A0A0K2T081_LEPSM</name>
<feature type="non-terminal residue" evidence="1">
    <location>
        <position position="34"/>
    </location>
</feature>
<proteinExistence type="predicted"/>
<protein>
    <submittedName>
        <fullName evidence="1">Uncharacterized protein</fullName>
    </submittedName>
</protein>
<sequence>MPFFSSLVSIFDDSSNKTESKHHKIVKYIFLVRK</sequence>